<proteinExistence type="predicted"/>
<dbReference type="GO" id="GO:0000976">
    <property type="term" value="F:transcription cis-regulatory region binding"/>
    <property type="evidence" value="ECO:0007669"/>
    <property type="project" value="TreeGrafter"/>
</dbReference>
<evidence type="ECO:0000256" key="1">
    <source>
        <dbReference type="SAM" id="MobiDB-lite"/>
    </source>
</evidence>
<dbReference type="GO" id="GO:0031507">
    <property type="term" value="P:heterochromatin formation"/>
    <property type="evidence" value="ECO:0007669"/>
    <property type="project" value="TreeGrafter"/>
</dbReference>
<protein>
    <submittedName>
        <fullName evidence="4">BAH domain-containing protein</fullName>
    </submittedName>
</protein>
<dbReference type="WBParaSite" id="jg15216">
    <property type="protein sequence ID" value="jg15216"/>
    <property type="gene ID" value="jg15216"/>
</dbReference>
<dbReference type="PANTHER" id="PTHR46576">
    <property type="entry name" value="BROMO ADJACENT HOMOLOGY DOMAIN-CONTAINING 1 PROTEIN"/>
    <property type="match status" value="1"/>
</dbReference>
<dbReference type="Proteomes" id="UP000887574">
    <property type="component" value="Unplaced"/>
</dbReference>
<dbReference type="AlphaFoldDB" id="A0A915D3M5"/>
<feature type="domain" description="BAH" evidence="2">
    <location>
        <begin position="120"/>
        <end position="275"/>
    </location>
</feature>
<dbReference type="InterPro" id="IPR043151">
    <property type="entry name" value="BAH_sf"/>
</dbReference>
<accession>A0A915D3M5</accession>
<sequence length="312" mass="35800">MPKSQLKGLKSTAEEEKEDSKTNYLLASVNKKKKNRELERLTQDSEINMGTPKSRFASLPKILKKEAAIHERRKKKGLKIVSNWRPVGSGFYQAIRIANDSSAVHRHCFHSIRHWAEKEEIIRVRDCVKICSSEGLENIGRIMHLHYDESSKGLMATVLWFYTQMQVDTSKGLSTTEMLDKELLASRHIDTVNVDCIESLAFVLTVNEFCRFSAETKIDQLPVQRRPSEASELWSRGEQVYPRRSLLPHEDTPLELVYFCRGVYSLKTKRLSLSLPSASYHQQSISQNSEEKVRSQKKTSNQSPLIFVSKSL</sequence>
<dbReference type="GO" id="GO:0005677">
    <property type="term" value="C:chromatin silencing complex"/>
    <property type="evidence" value="ECO:0007669"/>
    <property type="project" value="TreeGrafter"/>
</dbReference>
<keyword evidence="3" id="KW-1185">Reference proteome</keyword>
<dbReference type="GO" id="GO:0045892">
    <property type="term" value="P:negative regulation of DNA-templated transcription"/>
    <property type="evidence" value="ECO:0007669"/>
    <property type="project" value="TreeGrafter"/>
</dbReference>
<dbReference type="GO" id="GO:0003682">
    <property type="term" value="F:chromatin binding"/>
    <property type="evidence" value="ECO:0007669"/>
    <property type="project" value="InterPro"/>
</dbReference>
<evidence type="ECO:0000313" key="4">
    <source>
        <dbReference type="WBParaSite" id="jg15216"/>
    </source>
</evidence>
<dbReference type="PROSITE" id="PS51038">
    <property type="entry name" value="BAH"/>
    <property type="match status" value="1"/>
</dbReference>
<evidence type="ECO:0000259" key="2">
    <source>
        <dbReference type="PROSITE" id="PS51038"/>
    </source>
</evidence>
<feature type="region of interest" description="Disordered" evidence="1">
    <location>
        <begin position="1"/>
        <end position="21"/>
    </location>
</feature>
<reference evidence="4" key="1">
    <citation type="submission" date="2022-11" db="UniProtKB">
        <authorList>
            <consortium name="WormBaseParasite"/>
        </authorList>
    </citation>
    <scope>IDENTIFICATION</scope>
</reference>
<dbReference type="Gene3D" id="2.30.30.490">
    <property type="match status" value="1"/>
</dbReference>
<dbReference type="InterPro" id="IPR053032">
    <property type="entry name" value="BAH_domain-containing"/>
</dbReference>
<evidence type="ECO:0000313" key="3">
    <source>
        <dbReference type="Proteomes" id="UP000887574"/>
    </source>
</evidence>
<organism evidence="3 4">
    <name type="scientific">Ditylenchus dipsaci</name>
    <dbReference type="NCBI Taxonomy" id="166011"/>
    <lineage>
        <taxon>Eukaryota</taxon>
        <taxon>Metazoa</taxon>
        <taxon>Ecdysozoa</taxon>
        <taxon>Nematoda</taxon>
        <taxon>Chromadorea</taxon>
        <taxon>Rhabditida</taxon>
        <taxon>Tylenchina</taxon>
        <taxon>Tylenchomorpha</taxon>
        <taxon>Sphaerularioidea</taxon>
        <taxon>Anguinidae</taxon>
        <taxon>Anguininae</taxon>
        <taxon>Ditylenchus</taxon>
    </lineage>
</organism>
<name>A0A915D3M5_9BILA</name>
<dbReference type="InterPro" id="IPR001025">
    <property type="entry name" value="BAH_dom"/>
</dbReference>
<feature type="compositionally biased region" description="Basic and acidic residues" evidence="1">
    <location>
        <begin position="12"/>
        <end position="21"/>
    </location>
</feature>
<dbReference type="PANTHER" id="PTHR46576:SF1">
    <property type="entry name" value="BROMO ADJACENT HOMOLOGY DOMAIN-CONTAINING 1 PROTEIN"/>
    <property type="match status" value="1"/>
</dbReference>